<accession>A0A1H6EBM6</accession>
<dbReference type="Pfam" id="PF13340">
    <property type="entry name" value="DUF4096"/>
    <property type="match status" value="1"/>
</dbReference>
<feature type="domain" description="Insertion element IS402-like" evidence="1">
    <location>
        <begin position="6"/>
        <end position="77"/>
    </location>
</feature>
<name>A0A1H6EBM6_9ACTN</name>
<evidence type="ECO:0000313" key="2">
    <source>
        <dbReference type="EMBL" id="SEG94681.1"/>
    </source>
</evidence>
<dbReference type="PANTHER" id="PTHR46637:SF1">
    <property type="entry name" value="BLL5188 PROTEIN"/>
    <property type="match status" value="1"/>
</dbReference>
<evidence type="ECO:0000313" key="3">
    <source>
        <dbReference type="Proteomes" id="UP000236732"/>
    </source>
</evidence>
<dbReference type="EMBL" id="FNVT01000008">
    <property type="protein sequence ID" value="SEG94681.1"/>
    <property type="molecule type" value="Genomic_DNA"/>
</dbReference>
<evidence type="ECO:0000259" key="1">
    <source>
        <dbReference type="Pfam" id="PF13340"/>
    </source>
</evidence>
<organism evidence="2 3">
    <name type="scientific">Nonomuraea solani</name>
    <dbReference type="NCBI Taxonomy" id="1144553"/>
    <lineage>
        <taxon>Bacteria</taxon>
        <taxon>Bacillati</taxon>
        <taxon>Actinomycetota</taxon>
        <taxon>Actinomycetes</taxon>
        <taxon>Streptosporangiales</taxon>
        <taxon>Streptosporangiaceae</taxon>
        <taxon>Nonomuraea</taxon>
    </lineage>
</organism>
<dbReference type="OrthoDB" id="3335835at2"/>
<gene>
    <name evidence="2" type="ORF">SAMN05444920_108438</name>
</gene>
<reference evidence="2 3" key="1">
    <citation type="submission" date="2016-10" db="EMBL/GenBank/DDBJ databases">
        <authorList>
            <person name="de Groot N.N."/>
        </authorList>
    </citation>
    <scope>NUCLEOTIDE SEQUENCE [LARGE SCALE GENOMIC DNA]</scope>
    <source>
        <strain evidence="2 3">CGMCC 4.7037</strain>
    </source>
</reference>
<dbReference type="PANTHER" id="PTHR46637">
    <property type="entry name" value="TIS1421-TRANSPOSASE PROTEIN A"/>
    <property type="match status" value="1"/>
</dbReference>
<protein>
    <submittedName>
        <fullName evidence="2">Transposase</fullName>
    </submittedName>
</protein>
<keyword evidence="3" id="KW-1185">Reference proteome</keyword>
<dbReference type="RefSeq" id="WP_103959236.1">
    <property type="nucleotide sequence ID" value="NZ_FNVT01000008.1"/>
</dbReference>
<dbReference type="Proteomes" id="UP000236732">
    <property type="component" value="Unassembled WGS sequence"/>
</dbReference>
<proteinExistence type="predicted"/>
<sequence length="145" mass="16157">MHRGDLTNAEWERVAPLLPSAGRRPGRDTDDRTLINGMLYQARTGVRWRELPDRFGCWVTIYRRHRHWAATGTWQALAIALQTGGENAGRILGDDPVSIGAARMHLRASPANRTTPTPFALQIKDVAVLASLQALLGHTVQPRIY</sequence>
<dbReference type="InterPro" id="IPR025161">
    <property type="entry name" value="IS402-like_dom"/>
</dbReference>
<dbReference type="InterPro" id="IPR052909">
    <property type="entry name" value="Transposase_6_like"/>
</dbReference>
<dbReference type="AlphaFoldDB" id="A0A1H6EBM6"/>